<dbReference type="STRING" id="157463.GCA_001047075_00977"/>
<dbReference type="GO" id="GO:0016740">
    <property type="term" value="F:transferase activity"/>
    <property type="evidence" value="ECO:0007669"/>
    <property type="project" value="UniProtKB-KW"/>
</dbReference>
<dbReference type="GO" id="GO:1903600">
    <property type="term" value="C:glutaminase complex"/>
    <property type="evidence" value="ECO:0007669"/>
    <property type="project" value="TreeGrafter"/>
</dbReference>
<protein>
    <submittedName>
        <fullName evidence="3">Glutamine amidotransferase subunit PdxT</fullName>
    </submittedName>
</protein>
<dbReference type="GO" id="GO:0008614">
    <property type="term" value="P:pyridoxine metabolic process"/>
    <property type="evidence" value="ECO:0007669"/>
    <property type="project" value="TreeGrafter"/>
</dbReference>
<keyword evidence="2 3" id="KW-0315">Glutamine amidotransferase</keyword>
<dbReference type="GO" id="GO:0005829">
    <property type="term" value="C:cytosol"/>
    <property type="evidence" value="ECO:0007669"/>
    <property type="project" value="TreeGrafter"/>
</dbReference>
<dbReference type="PANTHER" id="PTHR31559:SF0">
    <property type="entry name" value="PYRIDOXAL 5'-PHOSPHATE SYNTHASE SUBUNIT SNO1-RELATED"/>
    <property type="match status" value="1"/>
</dbReference>
<dbReference type="InterPro" id="IPR002161">
    <property type="entry name" value="PdxT/SNO"/>
</dbReference>
<evidence type="ECO:0000313" key="3">
    <source>
        <dbReference type="EMBL" id="GAP00064.1"/>
    </source>
</evidence>
<accession>A0A0K8MIR8</accession>
<dbReference type="EMBL" id="DF968005">
    <property type="protein sequence ID" value="GAP00064.1"/>
    <property type="molecule type" value="Genomic_DNA"/>
</dbReference>
<dbReference type="NCBIfam" id="TIGR03800">
    <property type="entry name" value="PLP_synth_Pdx2"/>
    <property type="match status" value="1"/>
</dbReference>
<keyword evidence="3" id="KW-0808">Transferase</keyword>
<sequence>MPVFGTCAGLVLLSKTDVLAGLEGDVERNGFGRQRDSFEAGIAVAGLDQNFPGIFIRAPYLKSVGDDVEVLAKIDDDRIIAAKRGNVLVTAFHPELSDDTRMHQMFLDMVKA</sequence>
<evidence type="ECO:0000256" key="2">
    <source>
        <dbReference type="ARBA" id="ARBA00022962"/>
    </source>
</evidence>
<dbReference type="Gene3D" id="3.40.50.880">
    <property type="match status" value="1"/>
</dbReference>
<dbReference type="GO" id="GO:0004359">
    <property type="term" value="F:glutaminase activity"/>
    <property type="evidence" value="ECO:0007669"/>
    <property type="project" value="InterPro"/>
</dbReference>
<dbReference type="GO" id="GO:0042823">
    <property type="term" value="P:pyridoxal phosphate biosynthetic process"/>
    <property type="evidence" value="ECO:0007669"/>
    <property type="project" value="InterPro"/>
</dbReference>
<gene>
    <name evidence="3" type="primary">pdxT</name>
    <name evidence="3" type="ORF">FFIC_280690</name>
</gene>
<keyword evidence="4" id="KW-1185">Reference proteome</keyword>
<dbReference type="PROSITE" id="PS51273">
    <property type="entry name" value="GATASE_TYPE_1"/>
    <property type="match status" value="1"/>
</dbReference>
<reference evidence="3 4" key="1">
    <citation type="journal article" date="2015" name="BMC Genomics">
        <title>Comparative genomics of Fructobacillus spp. and Leuconostoc spp. reveals niche-specific evolution of Fructobacillus spp.</title>
        <authorList>
            <person name="Endo A."/>
            <person name="Tanizawa Y."/>
            <person name="Tanaka N."/>
            <person name="Maeno S."/>
            <person name="Kumar H."/>
            <person name="Shiwa Y."/>
            <person name="Okada S."/>
            <person name="Yoshikawa H."/>
            <person name="Dicks L."/>
            <person name="Nakagawa J."/>
            <person name="Arita M."/>
        </authorList>
    </citation>
    <scope>NUCLEOTIDE SEQUENCE [LARGE SCALE GENOMIC DNA]</scope>
    <source>
        <strain evidence="3 4">JCM 12225</strain>
    </source>
</reference>
<organism evidence="3 4">
    <name type="scientific">Fructobacillus ficulneus</name>
    <dbReference type="NCBI Taxonomy" id="157463"/>
    <lineage>
        <taxon>Bacteria</taxon>
        <taxon>Bacillati</taxon>
        <taxon>Bacillota</taxon>
        <taxon>Bacilli</taxon>
        <taxon>Lactobacillales</taxon>
        <taxon>Lactobacillaceae</taxon>
        <taxon>Fructobacillus</taxon>
    </lineage>
</organism>
<dbReference type="PANTHER" id="PTHR31559">
    <property type="entry name" value="PYRIDOXAL 5'-PHOSPHATE SYNTHASE SUBUNIT SNO"/>
    <property type="match status" value="1"/>
</dbReference>
<dbReference type="AlphaFoldDB" id="A0A0K8MIR8"/>
<dbReference type="InterPro" id="IPR029062">
    <property type="entry name" value="Class_I_gatase-like"/>
</dbReference>
<evidence type="ECO:0000256" key="1">
    <source>
        <dbReference type="ARBA" id="ARBA00022898"/>
    </source>
</evidence>
<name>A0A0K8MIR8_9LACO</name>
<keyword evidence="1" id="KW-0663">Pyridoxal phosphate</keyword>
<dbReference type="Proteomes" id="UP000253891">
    <property type="component" value="Unassembled WGS sequence"/>
</dbReference>
<dbReference type="Pfam" id="PF01174">
    <property type="entry name" value="SNO"/>
    <property type="match status" value="1"/>
</dbReference>
<dbReference type="PROSITE" id="PS51130">
    <property type="entry name" value="PDXT_SNO_2"/>
    <property type="match status" value="1"/>
</dbReference>
<proteinExistence type="predicted"/>
<dbReference type="SUPFAM" id="SSF52317">
    <property type="entry name" value="Class I glutamine amidotransferase-like"/>
    <property type="match status" value="1"/>
</dbReference>
<evidence type="ECO:0000313" key="4">
    <source>
        <dbReference type="Proteomes" id="UP000253891"/>
    </source>
</evidence>